<accession>A0A368VHF0</accession>
<dbReference type="NCBIfam" id="TIGR04056">
    <property type="entry name" value="OMP_RagA_SusC"/>
    <property type="match status" value="1"/>
</dbReference>
<dbReference type="GO" id="GO:0009279">
    <property type="term" value="C:cell outer membrane"/>
    <property type="evidence" value="ECO:0007669"/>
    <property type="project" value="UniProtKB-SubCell"/>
</dbReference>
<dbReference type="InterPro" id="IPR036942">
    <property type="entry name" value="Beta-barrel_TonB_sf"/>
</dbReference>
<dbReference type="Pfam" id="PF13715">
    <property type="entry name" value="CarbopepD_reg_2"/>
    <property type="match status" value="1"/>
</dbReference>
<proteinExistence type="inferred from homology"/>
<dbReference type="Pfam" id="PF07715">
    <property type="entry name" value="Plug"/>
    <property type="match status" value="1"/>
</dbReference>
<dbReference type="NCBIfam" id="TIGR04057">
    <property type="entry name" value="SusC_RagA_signa"/>
    <property type="match status" value="1"/>
</dbReference>
<keyword evidence="5 7" id="KW-0472">Membrane</keyword>
<dbReference type="PROSITE" id="PS52016">
    <property type="entry name" value="TONB_DEPENDENT_REC_3"/>
    <property type="match status" value="1"/>
</dbReference>
<dbReference type="InterPro" id="IPR037066">
    <property type="entry name" value="Plug_dom_sf"/>
</dbReference>
<evidence type="ECO:0000256" key="1">
    <source>
        <dbReference type="ARBA" id="ARBA00004571"/>
    </source>
</evidence>
<gene>
    <name evidence="10" type="ORF">DFO77_104189</name>
</gene>
<protein>
    <submittedName>
        <fullName evidence="10">TonB-linked SusC/RagA family outer membrane protein</fullName>
    </submittedName>
</protein>
<sequence length="1055" mass="115255">MKKVLLALSFLMVIGLGSVLAQAQTISGTVTGSETGEPVPGVSVFVKGTTIGTVTNIDGAYSLNVPEGSETLVFSFIGMQTQEIALSGQTTVDVAMVDEAIAMDEVVVTALGISREKKSLGYAAQNVNAEELTAANNSSPISALAGKVAGVQISGSNFAGSQNVLIRGASSLTGNNQPLYVVDGVPLDNQNFNTTSTQSGGGGIDYGSMVNDLNSYDIESVNILKGSAASALYGSRGQNGVIMITTKSGTRGRKDFSVEVNSGVTFEEISVLPPLQREYGGGYGGFGSTTINGVEYQTVSYDTDESWGPRYEGQQVLHWWGISDYEQGITSTPQTGEWKAPENDVEDFFETGVAYQNSVSVSTSSENSALRVGYSNVNKTGTIPNSSQDKHTFNINGSSSFFDEVLEVKSTVNYVDTYTKGRPIFGYHDNSVFQKFFQWGQRQLDMDKLSNYKNPDGTQRTWNRISVNNPNPLYSDNPYWTVNENYSDDDRKRIYGTAGLKINITDYLSAEGNVYLDTYTFNTRERVAPGSQALSAYESSTRQFVETNYEGKISFNDNFGDLNLMGTLGANRRVSEYNRVTSETDGGLAVGGLWNVNNSNNMPIVETYKEEREVNSWFAMASVGYRNLAYVDITARKDFDSTLPNGDNSYFYPAASFSFIPSEVIDVNWMNFAKVRFNISRTGNGTDPYRVIQTYLVGDAFNNTRQFSNNRRLNYPDLKPESTSEIEFGLEGAFLANRVGFDFSWYKRNTTDQIVPIEISGSTGFTSKVINAGEIENKGVEVLVYGTPVKISDFQWDISVNYSKNDNEVVELPAGLDKLQIAAAPFGGAYLNASVGDPYQMLWGYDYVYDDSGNKIVDPDTGFYQRSALKKIGSALPDYNLGIRNAFKYKNFDVSVLLDIQQGGTYYSLSHMWGMYSGMLEATAQPTSGGNTIREDGIVVPGVLPSGEPNDITIAAEDYGAYHYHGMGTPSATSFFDASYVKLREVTFGYTLPKFADFVEKARVSFYGQNLFVWGLDQEGVDPESTVGGSGNIQGMEGGLIPATRSYGMNVQITF</sequence>
<evidence type="ECO:0000256" key="6">
    <source>
        <dbReference type="ARBA" id="ARBA00023237"/>
    </source>
</evidence>
<keyword evidence="3 7" id="KW-1134">Transmembrane beta strand</keyword>
<evidence type="ECO:0000256" key="3">
    <source>
        <dbReference type="ARBA" id="ARBA00022452"/>
    </source>
</evidence>
<dbReference type="Proteomes" id="UP000252733">
    <property type="component" value="Unassembled WGS sequence"/>
</dbReference>
<evidence type="ECO:0000256" key="8">
    <source>
        <dbReference type="SAM" id="SignalP"/>
    </source>
</evidence>
<dbReference type="FunFam" id="2.60.40.1120:FF:000003">
    <property type="entry name" value="Outer membrane protein Omp121"/>
    <property type="match status" value="1"/>
</dbReference>
<keyword evidence="4 7" id="KW-0812">Transmembrane</keyword>
<dbReference type="InterPro" id="IPR012910">
    <property type="entry name" value="Plug_dom"/>
</dbReference>
<dbReference type="Gene3D" id="2.40.170.20">
    <property type="entry name" value="TonB-dependent receptor, beta-barrel domain"/>
    <property type="match status" value="1"/>
</dbReference>
<keyword evidence="2 7" id="KW-0813">Transport</keyword>
<dbReference type="InterPro" id="IPR039426">
    <property type="entry name" value="TonB-dep_rcpt-like"/>
</dbReference>
<evidence type="ECO:0000313" key="11">
    <source>
        <dbReference type="Proteomes" id="UP000252733"/>
    </source>
</evidence>
<dbReference type="Gene3D" id="2.170.130.10">
    <property type="entry name" value="TonB-dependent receptor, plug domain"/>
    <property type="match status" value="1"/>
</dbReference>
<evidence type="ECO:0000313" key="10">
    <source>
        <dbReference type="EMBL" id="RCW38431.1"/>
    </source>
</evidence>
<keyword evidence="8" id="KW-0732">Signal</keyword>
<dbReference type="SUPFAM" id="SSF56935">
    <property type="entry name" value="Porins"/>
    <property type="match status" value="1"/>
</dbReference>
<evidence type="ECO:0000256" key="5">
    <source>
        <dbReference type="ARBA" id="ARBA00023136"/>
    </source>
</evidence>
<keyword evidence="11" id="KW-1185">Reference proteome</keyword>
<dbReference type="AlphaFoldDB" id="A0A368VHF0"/>
<dbReference type="EMBL" id="QPIZ01000004">
    <property type="protein sequence ID" value="RCW38431.1"/>
    <property type="molecule type" value="Genomic_DNA"/>
</dbReference>
<dbReference type="SUPFAM" id="SSF49464">
    <property type="entry name" value="Carboxypeptidase regulatory domain-like"/>
    <property type="match status" value="1"/>
</dbReference>
<comment type="subcellular location">
    <subcellularLocation>
        <location evidence="1 7">Cell outer membrane</location>
        <topology evidence="1 7">Multi-pass membrane protein</topology>
    </subcellularLocation>
</comment>
<dbReference type="InterPro" id="IPR023996">
    <property type="entry name" value="TonB-dep_OMP_SusC/RagA"/>
</dbReference>
<organism evidence="10 11">
    <name type="scientific">Marinilabilia salmonicolor</name>
    <dbReference type="NCBI Taxonomy" id="989"/>
    <lineage>
        <taxon>Bacteria</taxon>
        <taxon>Pseudomonadati</taxon>
        <taxon>Bacteroidota</taxon>
        <taxon>Bacteroidia</taxon>
        <taxon>Marinilabiliales</taxon>
        <taxon>Marinilabiliaceae</taxon>
        <taxon>Marinilabilia</taxon>
    </lineage>
</organism>
<reference evidence="10 11" key="1">
    <citation type="submission" date="2018-07" db="EMBL/GenBank/DDBJ databases">
        <title>Freshwater and sediment microbial communities from various areas in North America, analyzing microbe dynamics in response to fracking.</title>
        <authorList>
            <person name="Lamendella R."/>
        </authorList>
    </citation>
    <scope>NUCLEOTIDE SEQUENCE [LARGE SCALE GENOMIC DNA]</scope>
    <source>
        <strain evidence="10 11">160A</strain>
    </source>
</reference>
<evidence type="ECO:0000256" key="4">
    <source>
        <dbReference type="ARBA" id="ARBA00022692"/>
    </source>
</evidence>
<feature type="signal peptide" evidence="8">
    <location>
        <begin position="1"/>
        <end position="23"/>
    </location>
</feature>
<comment type="similarity">
    <text evidence="7">Belongs to the TonB-dependent receptor family.</text>
</comment>
<dbReference type="InterPro" id="IPR008969">
    <property type="entry name" value="CarboxyPept-like_regulatory"/>
</dbReference>
<name>A0A368VHF0_9BACT</name>
<dbReference type="RefSeq" id="WP_114436580.1">
    <property type="nucleotide sequence ID" value="NZ_QPIZ01000004.1"/>
</dbReference>
<dbReference type="Gene3D" id="2.60.40.1120">
    <property type="entry name" value="Carboxypeptidase-like, regulatory domain"/>
    <property type="match status" value="1"/>
</dbReference>
<comment type="caution">
    <text evidence="10">The sequence shown here is derived from an EMBL/GenBank/DDBJ whole genome shotgun (WGS) entry which is preliminary data.</text>
</comment>
<keyword evidence="6 7" id="KW-0998">Cell outer membrane</keyword>
<dbReference type="InterPro" id="IPR023997">
    <property type="entry name" value="TonB-dep_OMP_SusC/RagA_CS"/>
</dbReference>
<feature type="domain" description="TonB-dependent receptor plug" evidence="9">
    <location>
        <begin position="117"/>
        <end position="241"/>
    </location>
</feature>
<evidence type="ECO:0000256" key="2">
    <source>
        <dbReference type="ARBA" id="ARBA00022448"/>
    </source>
</evidence>
<evidence type="ECO:0000259" key="9">
    <source>
        <dbReference type="Pfam" id="PF07715"/>
    </source>
</evidence>
<feature type="chain" id="PRO_5016571069" evidence="8">
    <location>
        <begin position="24"/>
        <end position="1055"/>
    </location>
</feature>
<evidence type="ECO:0000256" key="7">
    <source>
        <dbReference type="PROSITE-ProRule" id="PRU01360"/>
    </source>
</evidence>